<dbReference type="AlphaFoldDB" id="U7Q735"/>
<evidence type="ECO:0000259" key="3">
    <source>
        <dbReference type="PROSITE" id="PS51352"/>
    </source>
</evidence>
<gene>
    <name evidence="4" type="ORF">HMPREF1624_00831</name>
</gene>
<dbReference type="EMBL" id="KI440842">
    <property type="protein sequence ID" value="ERT02531.1"/>
    <property type="molecule type" value="Genomic_DNA"/>
</dbReference>
<dbReference type="Gene3D" id="3.40.30.10">
    <property type="entry name" value="Glutaredoxin"/>
    <property type="match status" value="1"/>
</dbReference>
<dbReference type="PANTHER" id="PTHR46115">
    <property type="entry name" value="THIOREDOXIN-LIKE PROTEIN 1"/>
    <property type="match status" value="1"/>
</dbReference>
<dbReference type="PROSITE" id="PS00194">
    <property type="entry name" value="THIOREDOXIN_1"/>
    <property type="match status" value="1"/>
</dbReference>
<proteinExistence type="inferred from homology"/>
<dbReference type="eggNOG" id="KOG0907">
    <property type="taxonomic scope" value="Eukaryota"/>
</dbReference>
<reference evidence="5" key="1">
    <citation type="journal article" date="2014" name="Genome Announc.">
        <title>Genome sequence of the pathogenic fungus Sporothrix schenckii (ATCC 58251).</title>
        <authorList>
            <person name="Cuomo C.A."/>
            <person name="Rodriguez-Del Valle N."/>
            <person name="Perez-Sanchez L."/>
            <person name="Abouelleil A."/>
            <person name="Goldberg J."/>
            <person name="Young S."/>
            <person name="Zeng Q."/>
            <person name="Birren B.W."/>
        </authorList>
    </citation>
    <scope>NUCLEOTIDE SEQUENCE [LARGE SCALE GENOMIC DNA]</scope>
    <source>
        <strain evidence="5">ATCC 58251 / de Perez 2211183</strain>
    </source>
</reference>
<dbReference type="PROSITE" id="PS51352">
    <property type="entry name" value="THIOREDOXIN_2"/>
    <property type="match status" value="1"/>
</dbReference>
<dbReference type="SUPFAM" id="SSF52833">
    <property type="entry name" value="Thioredoxin-like"/>
    <property type="match status" value="1"/>
</dbReference>
<dbReference type="STRING" id="1391915.U7Q735"/>
<dbReference type="HOGENOM" id="CLU_090389_14_5_1"/>
<dbReference type="Pfam" id="PF00085">
    <property type="entry name" value="Thioredoxin"/>
    <property type="match status" value="1"/>
</dbReference>
<comment type="similarity">
    <text evidence="1">Belongs to the thioredoxin family.</text>
</comment>
<sequence>MSASRTLFNRLSTTARPTIASRFATTPITTSTASRAFHASSPNMTVHEIKTYEEFASIRKVNKVVLVDFHAVWCGPCKIISPIFEKLSEDPKFAHIYFAKIDVDAVPQVAQEQGIRAMPTFLAFVDDKKTGEIVGANPPALEKLVADAASA</sequence>
<dbReference type="InterPro" id="IPR013766">
    <property type="entry name" value="Thioredoxin_domain"/>
</dbReference>
<dbReference type="InterPro" id="IPR017937">
    <property type="entry name" value="Thioredoxin_CS"/>
</dbReference>
<evidence type="ECO:0000256" key="2">
    <source>
        <dbReference type="ARBA" id="ARBA00023157"/>
    </source>
</evidence>
<keyword evidence="5" id="KW-1185">Reference proteome</keyword>
<name>U7Q735_SPOS1</name>
<evidence type="ECO:0000313" key="4">
    <source>
        <dbReference type="EMBL" id="ERT02531.1"/>
    </source>
</evidence>
<protein>
    <submittedName>
        <fullName evidence="4">Thioredoxin</fullName>
    </submittedName>
</protein>
<dbReference type="FunFam" id="3.40.30.10:FF:000245">
    <property type="entry name" value="Thioredoxin"/>
    <property type="match status" value="1"/>
</dbReference>
<keyword evidence="2" id="KW-1015">Disulfide bond</keyword>
<dbReference type="CDD" id="cd02947">
    <property type="entry name" value="TRX_family"/>
    <property type="match status" value="1"/>
</dbReference>
<evidence type="ECO:0000256" key="1">
    <source>
        <dbReference type="ARBA" id="ARBA00008987"/>
    </source>
</evidence>
<dbReference type="OrthoDB" id="10263751at2759"/>
<dbReference type="Proteomes" id="UP000018087">
    <property type="component" value="Unassembled WGS sequence"/>
</dbReference>
<accession>U7Q735</accession>
<dbReference type="InterPro" id="IPR036249">
    <property type="entry name" value="Thioredoxin-like_sf"/>
</dbReference>
<dbReference type="PRINTS" id="PR00421">
    <property type="entry name" value="THIOREDOXIN"/>
</dbReference>
<evidence type="ECO:0000313" key="5">
    <source>
        <dbReference type="Proteomes" id="UP000018087"/>
    </source>
</evidence>
<feature type="domain" description="Thioredoxin" evidence="3">
    <location>
        <begin position="28"/>
        <end position="151"/>
    </location>
</feature>
<organism evidence="4 5">
    <name type="scientific">Sporothrix schenckii (strain ATCC 58251 / de Perez 2211183)</name>
    <name type="common">Rose-picker's disease fungus</name>
    <dbReference type="NCBI Taxonomy" id="1391915"/>
    <lineage>
        <taxon>Eukaryota</taxon>
        <taxon>Fungi</taxon>
        <taxon>Dikarya</taxon>
        <taxon>Ascomycota</taxon>
        <taxon>Pezizomycotina</taxon>
        <taxon>Sordariomycetes</taxon>
        <taxon>Sordariomycetidae</taxon>
        <taxon>Ophiostomatales</taxon>
        <taxon>Ophiostomataceae</taxon>
        <taxon>Sporothrix</taxon>
    </lineage>
</organism>